<name>A0A3A9Z4K5_9ACTN</name>
<gene>
    <name evidence="2" type="ORF">D7294_10725</name>
</gene>
<accession>A0A3A9Z4K5</accession>
<dbReference type="Gene3D" id="1.20.1290.10">
    <property type="entry name" value="AhpD-like"/>
    <property type="match status" value="1"/>
</dbReference>
<dbReference type="InterPro" id="IPR004675">
    <property type="entry name" value="AhpD_core"/>
</dbReference>
<dbReference type="PANTHER" id="PTHR34846">
    <property type="entry name" value="4-CARBOXYMUCONOLACTONE DECARBOXYLASE FAMILY PROTEIN (AFU_ORTHOLOGUE AFUA_6G11590)"/>
    <property type="match status" value="1"/>
</dbReference>
<dbReference type="Pfam" id="PF02627">
    <property type="entry name" value="CMD"/>
    <property type="match status" value="1"/>
</dbReference>
<evidence type="ECO:0000259" key="1">
    <source>
        <dbReference type="Pfam" id="PF02627"/>
    </source>
</evidence>
<protein>
    <submittedName>
        <fullName evidence="2">Carboxymuconolactone decarboxylase family protein</fullName>
    </submittedName>
</protein>
<keyword evidence="3" id="KW-1185">Reference proteome</keyword>
<comment type="caution">
    <text evidence="2">The sequence shown here is derived from an EMBL/GenBank/DDBJ whole genome shotgun (WGS) entry which is preliminary data.</text>
</comment>
<evidence type="ECO:0000313" key="3">
    <source>
        <dbReference type="Proteomes" id="UP000272474"/>
    </source>
</evidence>
<dbReference type="AlphaFoldDB" id="A0A3A9Z4K5"/>
<organism evidence="2 3">
    <name type="scientific">Streptomyces hoynatensis</name>
    <dbReference type="NCBI Taxonomy" id="1141874"/>
    <lineage>
        <taxon>Bacteria</taxon>
        <taxon>Bacillati</taxon>
        <taxon>Actinomycetota</taxon>
        <taxon>Actinomycetes</taxon>
        <taxon>Kitasatosporales</taxon>
        <taxon>Streptomycetaceae</taxon>
        <taxon>Streptomyces</taxon>
    </lineage>
</organism>
<dbReference type="EMBL" id="RBAL01000005">
    <property type="protein sequence ID" value="RKN42989.1"/>
    <property type="molecule type" value="Genomic_DNA"/>
</dbReference>
<dbReference type="NCBIfam" id="TIGR00778">
    <property type="entry name" value="ahpD_dom"/>
    <property type="match status" value="1"/>
</dbReference>
<sequence>MARISLRKPAAKGIQALLDLEAYLKNSPVPQETLDLIRLRVSQINGCGYCVTMHAREAKESGQRDERIFGVAAWRETPFFTDAERAALALAESATRLADNAEGVPQDVWDEAAAHYDEESLAALVMAIASINAWNRLNVSVRNLATD</sequence>
<dbReference type="SUPFAM" id="SSF69118">
    <property type="entry name" value="AhpD-like"/>
    <property type="match status" value="1"/>
</dbReference>
<dbReference type="Proteomes" id="UP000272474">
    <property type="component" value="Unassembled WGS sequence"/>
</dbReference>
<reference evidence="2 3" key="1">
    <citation type="journal article" date="2014" name="Int. J. Syst. Evol. Microbiol.">
        <title>Streptomyces hoynatensis sp. nov., isolated from deep marine sediment.</title>
        <authorList>
            <person name="Veyisoglu A."/>
            <person name="Sahin N."/>
        </authorList>
    </citation>
    <scope>NUCLEOTIDE SEQUENCE [LARGE SCALE GENOMIC DNA]</scope>
    <source>
        <strain evidence="2 3">KCTC 29097</strain>
    </source>
</reference>
<dbReference type="GO" id="GO:0051920">
    <property type="term" value="F:peroxiredoxin activity"/>
    <property type="evidence" value="ECO:0007669"/>
    <property type="project" value="InterPro"/>
</dbReference>
<dbReference type="RefSeq" id="WP_120678166.1">
    <property type="nucleotide sequence ID" value="NZ_RBAL01000005.1"/>
</dbReference>
<dbReference type="OrthoDB" id="9801997at2"/>
<dbReference type="InterPro" id="IPR003779">
    <property type="entry name" value="CMD-like"/>
</dbReference>
<evidence type="ECO:0000313" key="2">
    <source>
        <dbReference type="EMBL" id="RKN42989.1"/>
    </source>
</evidence>
<feature type="domain" description="Carboxymuconolactone decarboxylase-like" evidence="1">
    <location>
        <begin position="15"/>
        <end position="92"/>
    </location>
</feature>
<dbReference type="InterPro" id="IPR029032">
    <property type="entry name" value="AhpD-like"/>
</dbReference>
<dbReference type="PANTHER" id="PTHR34846:SF7">
    <property type="entry name" value="BLL7811 PROTEIN"/>
    <property type="match status" value="1"/>
</dbReference>
<proteinExistence type="predicted"/>